<gene>
    <name evidence="1" type="ORF">MENTE1834_LOCUS18007</name>
</gene>
<name>A0ACB0YXR5_MELEN</name>
<sequence>MVFVKINNKWKEIDIYLKCCDNKCINTNKPIGTCIEGNGFGNLIDDENIEYLVGNGGYDRDVVVYAENPFKKPQNSFNYSLHYFEIKCIFEKELNGSKSNMQIGLRNCSTNNHIFYYAKYGYIGAFQLSFFTWMDNDIFGCGLVYPPTNKMNEFPYAFFTKNGKQIGKGILLKENSDSYKPEVWLKCCSVETSFGNNLETKPFKYNITEHVIIKEFY</sequence>
<comment type="caution">
    <text evidence="1">The sequence shown here is derived from an EMBL/GenBank/DDBJ whole genome shotgun (WGS) entry which is preliminary data.</text>
</comment>
<evidence type="ECO:0000313" key="2">
    <source>
        <dbReference type="Proteomes" id="UP001497535"/>
    </source>
</evidence>
<organism evidence="1 2">
    <name type="scientific">Meloidogyne enterolobii</name>
    <name type="common">Root-knot nematode worm</name>
    <name type="synonym">Meloidogyne mayaguensis</name>
    <dbReference type="NCBI Taxonomy" id="390850"/>
    <lineage>
        <taxon>Eukaryota</taxon>
        <taxon>Metazoa</taxon>
        <taxon>Ecdysozoa</taxon>
        <taxon>Nematoda</taxon>
        <taxon>Chromadorea</taxon>
        <taxon>Rhabditida</taxon>
        <taxon>Tylenchina</taxon>
        <taxon>Tylenchomorpha</taxon>
        <taxon>Tylenchoidea</taxon>
        <taxon>Meloidogynidae</taxon>
        <taxon>Meloidogyninae</taxon>
        <taxon>Meloidogyne</taxon>
    </lineage>
</organism>
<reference evidence="1" key="1">
    <citation type="submission" date="2023-11" db="EMBL/GenBank/DDBJ databases">
        <authorList>
            <person name="Poullet M."/>
        </authorList>
    </citation>
    <scope>NUCLEOTIDE SEQUENCE</scope>
    <source>
        <strain evidence="1">E1834</strain>
    </source>
</reference>
<evidence type="ECO:0000313" key="1">
    <source>
        <dbReference type="EMBL" id="CAK5068048.1"/>
    </source>
</evidence>
<dbReference type="EMBL" id="CAVMJV010000020">
    <property type="protein sequence ID" value="CAK5068048.1"/>
    <property type="molecule type" value="Genomic_DNA"/>
</dbReference>
<protein>
    <submittedName>
        <fullName evidence="1">Uncharacterized protein</fullName>
    </submittedName>
</protein>
<keyword evidence="2" id="KW-1185">Reference proteome</keyword>
<dbReference type="Proteomes" id="UP001497535">
    <property type="component" value="Unassembled WGS sequence"/>
</dbReference>
<accession>A0ACB0YXR5</accession>
<proteinExistence type="predicted"/>